<evidence type="ECO:0000256" key="5">
    <source>
        <dbReference type="ARBA" id="ARBA00022679"/>
    </source>
</evidence>
<dbReference type="AlphaFoldDB" id="A0A7C8ZP34"/>
<dbReference type="SUPFAM" id="SSF57850">
    <property type="entry name" value="RING/U-box"/>
    <property type="match status" value="1"/>
</dbReference>
<keyword evidence="6" id="KW-0812">Transmembrane</keyword>
<comment type="pathway">
    <text evidence="3">Protein modification; protein ubiquitination.</text>
</comment>
<reference evidence="17" key="2">
    <citation type="submission" date="2020-07" db="EMBL/GenBank/DDBJ databases">
        <authorList>
            <person name="Vera ALvarez R."/>
            <person name="Arias-Moreno D.M."/>
            <person name="Jimenez-Jacinto V."/>
            <person name="Jimenez-Bremont J.F."/>
            <person name="Swaminathan K."/>
            <person name="Moose S.P."/>
            <person name="Guerrero-Gonzalez M.L."/>
            <person name="Marino-Ramirez L."/>
            <person name="Landsman D."/>
            <person name="Rodriguez-Kessler M."/>
            <person name="Delgado-Sanchez P."/>
        </authorList>
    </citation>
    <scope>NUCLEOTIDE SEQUENCE</scope>
    <source>
        <tissue evidence="17">Cladode</tissue>
    </source>
</reference>
<organism evidence="17">
    <name type="scientific">Opuntia streptacantha</name>
    <name type="common">Prickly pear cactus</name>
    <name type="synonym">Opuntia cardona</name>
    <dbReference type="NCBI Taxonomy" id="393608"/>
    <lineage>
        <taxon>Eukaryota</taxon>
        <taxon>Viridiplantae</taxon>
        <taxon>Streptophyta</taxon>
        <taxon>Embryophyta</taxon>
        <taxon>Tracheophyta</taxon>
        <taxon>Spermatophyta</taxon>
        <taxon>Magnoliopsida</taxon>
        <taxon>eudicotyledons</taxon>
        <taxon>Gunneridae</taxon>
        <taxon>Pentapetalae</taxon>
        <taxon>Caryophyllales</taxon>
        <taxon>Cactineae</taxon>
        <taxon>Cactaceae</taxon>
        <taxon>Opuntioideae</taxon>
        <taxon>Opuntia</taxon>
    </lineage>
</organism>
<evidence type="ECO:0000256" key="13">
    <source>
        <dbReference type="ARBA" id="ARBA00024209"/>
    </source>
</evidence>
<keyword evidence="10" id="KW-0862">Zinc</keyword>
<dbReference type="Gene3D" id="3.30.40.10">
    <property type="entry name" value="Zinc/RING finger domain, C3HC4 (zinc finger)"/>
    <property type="match status" value="1"/>
</dbReference>
<dbReference type="GO" id="GO:0016020">
    <property type="term" value="C:membrane"/>
    <property type="evidence" value="ECO:0007669"/>
    <property type="project" value="UniProtKB-SubCell"/>
</dbReference>
<evidence type="ECO:0000256" key="11">
    <source>
        <dbReference type="ARBA" id="ARBA00022989"/>
    </source>
</evidence>
<evidence type="ECO:0000256" key="15">
    <source>
        <dbReference type="SAM" id="SignalP"/>
    </source>
</evidence>
<evidence type="ECO:0000259" key="16">
    <source>
        <dbReference type="PROSITE" id="PS50089"/>
    </source>
</evidence>
<keyword evidence="9" id="KW-0833">Ubl conjugation pathway</keyword>
<feature type="signal peptide" evidence="15">
    <location>
        <begin position="1"/>
        <end position="19"/>
    </location>
</feature>
<dbReference type="PROSITE" id="PS50089">
    <property type="entry name" value="ZF_RING_2"/>
    <property type="match status" value="1"/>
</dbReference>
<keyword evidence="12" id="KW-0472">Membrane</keyword>
<name>A0A7C8ZP34_OPUST</name>
<accession>A0A7C8ZP34</accession>
<comment type="catalytic activity">
    <reaction evidence="1">
        <text>S-ubiquitinyl-[E2 ubiquitin-conjugating enzyme]-L-cysteine + [acceptor protein]-L-lysine = [E2 ubiquitin-conjugating enzyme]-L-cysteine + N(6)-ubiquitinyl-[acceptor protein]-L-lysine.</text>
        <dbReference type="EC" id="2.3.2.27"/>
    </reaction>
</comment>
<dbReference type="InterPro" id="IPR001841">
    <property type="entry name" value="Znf_RING"/>
</dbReference>
<dbReference type="SMART" id="SM00184">
    <property type="entry name" value="RING"/>
    <property type="match status" value="1"/>
</dbReference>
<sequence length="132" mass="14822">MMNLFFLAVLLFFAFICYACCCQIRRSYRRQMYIFHITAARIAAQPSLATTGGLDGGTINAIPSVTLGESARMTKEEDDKTCSICLSEYQPNEELKILPQCLHGFHSDCIDQWLLSNGTCPICRVPPPRHKS</sequence>
<evidence type="ECO:0000313" key="17">
    <source>
        <dbReference type="EMBL" id="MBA4646495.1"/>
    </source>
</evidence>
<keyword evidence="5" id="KW-0808">Transferase</keyword>
<dbReference type="GO" id="GO:0061630">
    <property type="term" value="F:ubiquitin protein ligase activity"/>
    <property type="evidence" value="ECO:0007669"/>
    <property type="project" value="UniProtKB-EC"/>
</dbReference>
<reference evidence="17" key="1">
    <citation type="journal article" date="2013" name="J. Plant Res.">
        <title>Effect of fungi and light on seed germination of three Opuntia species from semiarid lands of central Mexico.</title>
        <authorList>
            <person name="Delgado-Sanchez P."/>
            <person name="Jimenez-Bremont J.F."/>
            <person name="Guerrero-Gonzalez Mde L."/>
            <person name="Flores J."/>
        </authorList>
    </citation>
    <scope>NUCLEOTIDE SEQUENCE</scope>
    <source>
        <tissue evidence="17">Cladode</tissue>
    </source>
</reference>
<dbReference type="PANTHER" id="PTHR46279">
    <property type="entry name" value="RING/U-BOX SUPERFAMILY PROTEIN"/>
    <property type="match status" value="1"/>
</dbReference>
<evidence type="ECO:0000256" key="3">
    <source>
        <dbReference type="ARBA" id="ARBA00004906"/>
    </source>
</evidence>
<dbReference type="InterPro" id="IPR013083">
    <property type="entry name" value="Znf_RING/FYVE/PHD"/>
</dbReference>
<evidence type="ECO:0000256" key="14">
    <source>
        <dbReference type="PROSITE-ProRule" id="PRU00175"/>
    </source>
</evidence>
<dbReference type="EMBL" id="GISG01146536">
    <property type="protein sequence ID" value="MBA4646495.1"/>
    <property type="molecule type" value="Transcribed_RNA"/>
</dbReference>
<comment type="similarity">
    <text evidence="13">Belongs to the RING-type zinc finger family. ATL subfamily.</text>
</comment>
<evidence type="ECO:0000256" key="2">
    <source>
        <dbReference type="ARBA" id="ARBA00004167"/>
    </source>
</evidence>
<keyword evidence="8 14" id="KW-0863">Zinc-finger</keyword>
<feature type="domain" description="RING-type" evidence="16">
    <location>
        <begin position="82"/>
        <end position="124"/>
    </location>
</feature>
<comment type="subcellular location">
    <subcellularLocation>
        <location evidence="2">Membrane</location>
        <topology evidence="2">Single-pass membrane protein</topology>
    </subcellularLocation>
</comment>
<protein>
    <recommendedName>
        <fullName evidence="4">RING-type E3 ubiquitin transferase</fullName>
        <ecNumber evidence="4">2.3.2.27</ecNumber>
    </recommendedName>
</protein>
<evidence type="ECO:0000256" key="7">
    <source>
        <dbReference type="ARBA" id="ARBA00022723"/>
    </source>
</evidence>
<dbReference type="Pfam" id="PF13639">
    <property type="entry name" value="zf-RING_2"/>
    <property type="match status" value="1"/>
</dbReference>
<evidence type="ECO:0000256" key="6">
    <source>
        <dbReference type="ARBA" id="ARBA00022692"/>
    </source>
</evidence>
<keyword evidence="15" id="KW-0732">Signal</keyword>
<keyword evidence="11" id="KW-1133">Transmembrane helix</keyword>
<dbReference type="InterPro" id="IPR046948">
    <property type="entry name" value="ATL20-22-like"/>
</dbReference>
<proteinExistence type="inferred from homology"/>
<evidence type="ECO:0000256" key="4">
    <source>
        <dbReference type="ARBA" id="ARBA00012483"/>
    </source>
</evidence>
<keyword evidence="7" id="KW-0479">Metal-binding</keyword>
<evidence type="ECO:0000256" key="10">
    <source>
        <dbReference type="ARBA" id="ARBA00022833"/>
    </source>
</evidence>
<evidence type="ECO:0000256" key="1">
    <source>
        <dbReference type="ARBA" id="ARBA00000900"/>
    </source>
</evidence>
<feature type="chain" id="PRO_5027605796" description="RING-type E3 ubiquitin transferase" evidence="15">
    <location>
        <begin position="20"/>
        <end position="132"/>
    </location>
</feature>
<evidence type="ECO:0000256" key="12">
    <source>
        <dbReference type="ARBA" id="ARBA00023136"/>
    </source>
</evidence>
<dbReference type="PANTHER" id="PTHR46279:SF10">
    <property type="entry name" value="RING-TYPE E3 UBIQUITIN TRANSFERASE"/>
    <property type="match status" value="1"/>
</dbReference>
<dbReference type="EC" id="2.3.2.27" evidence="4"/>
<evidence type="ECO:0000256" key="8">
    <source>
        <dbReference type="ARBA" id="ARBA00022771"/>
    </source>
</evidence>
<evidence type="ECO:0000256" key="9">
    <source>
        <dbReference type="ARBA" id="ARBA00022786"/>
    </source>
</evidence>
<dbReference type="GO" id="GO:0008270">
    <property type="term" value="F:zinc ion binding"/>
    <property type="evidence" value="ECO:0007669"/>
    <property type="project" value="UniProtKB-KW"/>
</dbReference>